<dbReference type="Proteomes" id="UP000184184">
    <property type="component" value="Unassembled WGS sequence"/>
</dbReference>
<reference evidence="1 2" key="1">
    <citation type="submission" date="2016-11" db="EMBL/GenBank/DDBJ databases">
        <authorList>
            <person name="Jaros S."/>
            <person name="Januszkiewicz K."/>
            <person name="Wedrychowicz H."/>
        </authorList>
    </citation>
    <scope>NUCLEOTIDE SEQUENCE [LARGE SCALE GENOMIC DNA]</scope>
    <source>
        <strain evidence="1 2">CGMCC 1.10681</strain>
    </source>
</reference>
<dbReference type="EMBL" id="FRCZ01000001">
    <property type="protein sequence ID" value="SHM66742.1"/>
    <property type="molecule type" value="Genomic_DNA"/>
</dbReference>
<sequence length="39" mass="4442">MRMLLVVLFLLLIVGFSVVGYTTSTHSVKDDVIEMEQEK</sequence>
<evidence type="ECO:0000313" key="1">
    <source>
        <dbReference type="EMBL" id="SHM66742.1"/>
    </source>
</evidence>
<protein>
    <submittedName>
        <fullName evidence="1">Uncharacterized protein</fullName>
    </submittedName>
</protein>
<dbReference type="AlphaFoldDB" id="A0A1M7KMW3"/>
<organism evidence="1 2">
    <name type="scientific">Gracilibacillus kekensis</name>
    <dbReference type="NCBI Taxonomy" id="1027249"/>
    <lineage>
        <taxon>Bacteria</taxon>
        <taxon>Bacillati</taxon>
        <taxon>Bacillota</taxon>
        <taxon>Bacilli</taxon>
        <taxon>Bacillales</taxon>
        <taxon>Bacillaceae</taxon>
        <taxon>Gracilibacillus</taxon>
    </lineage>
</organism>
<accession>A0A1M7KMW3</accession>
<gene>
    <name evidence="1" type="ORF">SAMN05216179_0779</name>
</gene>
<keyword evidence="2" id="KW-1185">Reference proteome</keyword>
<name>A0A1M7KMW3_9BACI</name>
<evidence type="ECO:0000313" key="2">
    <source>
        <dbReference type="Proteomes" id="UP000184184"/>
    </source>
</evidence>
<proteinExistence type="predicted"/>